<feature type="chain" id="PRO_5020727954" evidence="2">
    <location>
        <begin position="20"/>
        <end position="92"/>
    </location>
</feature>
<reference evidence="4" key="1">
    <citation type="journal article" date="2018" name="Nat. Microbiol.">
        <title>Leveraging single-cell genomics to expand the fungal tree of life.</title>
        <authorList>
            <person name="Ahrendt S.R."/>
            <person name="Quandt C.A."/>
            <person name="Ciobanu D."/>
            <person name="Clum A."/>
            <person name="Salamov A."/>
            <person name="Andreopoulos B."/>
            <person name="Cheng J.F."/>
            <person name="Woyke T."/>
            <person name="Pelin A."/>
            <person name="Henrissat B."/>
            <person name="Reynolds N.K."/>
            <person name="Benny G.L."/>
            <person name="Smith M.E."/>
            <person name="James T.Y."/>
            <person name="Grigoriev I.V."/>
        </authorList>
    </citation>
    <scope>NUCLEOTIDE SEQUENCE [LARGE SCALE GENOMIC DNA]</scope>
</reference>
<evidence type="ECO:0000313" key="4">
    <source>
        <dbReference type="Proteomes" id="UP000269721"/>
    </source>
</evidence>
<protein>
    <submittedName>
        <fullName evidence="3">Uncharacterized protein</fullName>
    </submittedName>
</protein>
<keyword evidence="4" id="KW-1185">Reference proteome</keyword>
<organism evidence="3 4">
    <name type="scientific">Blyttiomyces helicus</name>
    <dbReference type="NCBI Taxonomy" id="388810"/>
    <lineage>
        <taxon>Eukaryota</taxon>
        <taxon>Fungi</taxon>
        <taxon>Fungi incertae sedis</taxon>
        <taxon>Chytridiomycota</taxon>
        <taxon>Chytridiomycota incertae sedis</taxon>
        <taxon>Chytridiomycetes</taxon>
        <taxon>Chytridiomycetes incertae sedis</taxon>
        <taxon>Blyttiomyces</taxon>
    </lineage>
</organism>
<accession>A0A4P9W999</accession>
<sequence>MKFTILALALASIASGGSGGAISRRMDPGAGGARGGRPSWQLVDPGPNGGKWAGGSPVEPDEAPFCRLSFQDGGGMDCLRSDDGSDAADVCV</sequence>
<dbReference type="AlphaFoldDB" id="A0A4P9W999"/>
<feature type="signal peptide" evidence="2">
    <location>
        <begin position="1"/>
        <end position="19"/>
    </location>
</feature>
<gene>
    <name evidence="3" type="ORF">BDK51DRAFT_40026</name>
</gene>
<evidence type="ECO:0000256" key="1">
    <source>
        <dbReference type="SAM" id="MobiDB-lite"/>
    </source>
</evidence>
<evidence type="ECO:0000256" key="2">
    <source>
        <dbReference type="SAM" id="SignalP"/>
    </source>
</evidence>
<evidence type="ECO:0000313" key="3">
    <source>
        <dbReference type="EMBL" id="RKO86776.1"/>
    </source>
</evidence>
<dbReference type="EMBL" id="KZ997923">
    <property type="protein sequence ID" value="RKO86776.1"/>
    <property type="molecule type" value="Genomic_DNA"/>
</dbReference>
<keyword evidence="2" id="KW-0732">Signal</keyword>
<dbReference type="Proteomes" id="UP000269721">
    <property type="component" value="Unassembled WGS sequence"/>
</dbReference>
<name>A0A4P9W999_9FUNG</name>
<proteinExistence type="predicted"/>
<feature type="region of interest" description="Disordered" evidence="1">
    <location>
        <begin position="16"/>
        <end position="66"/>
    </location>
</feature>